<dbReference type="AlphaFoldDB" id="A0A9J6PH80"/>
<feature type="transmembrane region" description="Helical" evidence="1">
    <location>
        <begin position="82"/>
        <end position="105"/>
    </location>
</feature>
<sequence>MPSVRMDRTATLAMAGFMGWLVTALPLLPPGVPVLLVFLLGVTSVFAASAMTATFVGTLTALFLEEDLGAETPQQEADLSAYLVAAALSLMLFGGFSTIALKVVAGPAAV</sequence>
<evidence type="ECO:0000256" key="1">
    <source>
        <dbReference type="SAM" id="Phobius"/>
    </source>
</evidence>
<feature type="transmembrane region" description="Helical" evidence="1">
    <location>
        <begin position="34"/>
        <end position="62"/>
    </location>
</feature>
<evidence type="ECO:0000313" key="2">
    <source>
        <dbReference type="EMBL" id="MCP1335943.1"/>
    </source>
</evidence>
<evidence type="ECO:0000313" key="3">
    <source>
        <dbReference type="Proteomes" id="UP001055804"/>
    </source>
</evidence>
<proteinExistence type="predicted"/>
<organism evidence="2 3">
    <name type="scientific">Futiania mangrovi</name>
    <dbReference type="NCBI Taxonomy" id="2959716"/>
    <lineage>
        <taxon>Bacteria</taxon>
        <taxon>Pseudomonadati</taxon>
        <taxon>Pseudomonadota</taxon>
        <taxon>Alphaproteobacteria</taxon>
        <taxon>Futianiales</taxon>
        <taxon>Futianiaceae</taxon>
        <taxon>Futiania</taxon>
    </lineage>
</organism>
<reference evidence="2" key="1">
    <citation type="submission" date="2022-06" db="EMBL/GenBank/DDBJ databases">
        <title>Isolation and Genomics of Futiania mangrovii gen. nov., sp. nov., a Rare and Metabolically-versatile member in the Class Alphaproteobacteria.</title>
        <authorList>
            <person name="Liu L."/>
            <person name="Huang W.-C."/>
            <person name="Pan J."/>
            <person name="Li J."/>
            <person name="Huang Y."/>
            <person name="Du H."/>
            <person name="Liu Y."/>
            <person name="Li M."/>
        </authorList>
    </citation>
    <scope>NUCLEOTIDE SEQUENCE</scope>
    <source>
        <strain evidence="2">FT118</strain>
    </source>
</reference>
<comment type="caution">
    <text evidence="2">The sequence shown here is derived from an EMBL/GenBank/DDBJ whole genome shotgun (WGS) entry which is preliminary data.</text>
</comment>
<dbReference type="Proteomes" id="UP001055804">
    <property type="component" value="Unassembled WGS sequence"/>
</dbReference>
<dbReference type="EMBL" id="JAMZFT010000001">
    <property type="protein sequence ID" value="MCP1335943.1"/>
    <property type="molecule type" value="Genomic_DNA"/>
</dbReference>
<protein>
    <submittedName>
        <fullName evidence="2">Uncharacterized protein</fullName>
    </submittedName>
</protein>
<gene>
    <name evidence="2" type="ORF">NJQ99_05930</name>
</gene>
<keyword evidence="1" id="KW-0812">Transmembrane</keyword>
<keyword evidence="1" id="KW-0472">Membrane</keyword>
<keyword evidence="1" id="KW-1133">Transmembrane helix</keyword>
<dbReference type="RefSeq" id="WP_269331867.1">
    <property type="nucleotide sequence ID" value="NZ_JAMZFT010000001.1"/>
</dbReference>
<keyword evidence="3" id="KW-1185">Reference proteome</keyword>
<accession>A0A9J6PH80</accession>
<name>A0A9J6PH80_9PROT</name>